<evidence type="ECO:0000256" key="3">
    <source>
        <dbReference type="ARBA" id="ARBA00022737"/>
    </source>
</evidence>
<feature type="repeat" description="Pumilio" evidence="7">
    <location>
        <begin position="828"/>
        <end position="863"/>
    </location>
</feature>
<keyword evidence="4" id="KW-0694">RNA-binding</keyword>
<name>A0A1R0GTT5_9FUNG</name>
<feature type="repeat" description="Pumilio" evidence="7">
    <location>
        <begin position="684"/>
        <end position="719"/>
    </location>
</feature>
<dbReference type="Gene3D" id="1.25.10.10">
    <property type="entry name" value="Leucine-rich Repeat Variant"/>
    <property type="match status" value="1"/>
</dbReference>
<dbReference type="PROSITE" id="PS50303">
    <property type="entry name" value="PUM_HD"/>
    <property type="match status" value="1"/>
</dbReference>
<evidence type="ECO:0000256" key="4">
    <source>
        <dbReference type="ARBA" id="ARBA00022884"/>
    </source>
</evidence>
<comment type="similarity">
    <text evidence="5">Belongs to the PUF3 family.</text>
</comment>
<dbReference type="PANTHER" id="PTHR12537:SF12">
    <property type="entry name" value="MATERNAL PROTEIN PUMILIO"/>
    <property type="match status" value="1"/>
</dbReference>
<feature type="repeat" description="Pumilio" evidence="7">
    <location>
        <begin position="792"/>
        <end position="827"/>
    </location>
</feature>
<dbReference type="PANTHER" id="PTHR12537">
    <property type="entry name" value="RNA BINDING PROTEIN PUMILIO-RELATED"/>
    <property type="match status" value="1"/>
</dbReference>
<dbReference type="SMART" id="SM00025">
    <property type="entry name" value="Pumilio"/>
    <property type="match status" value="8"/>
</dbReference>
<feature type="repeat" description="Pumilio" evidence="7">
    <location>
        <begin position="871"/>
        <end position="906"/>
    </location>
</feature>
<feature type="repeat" description="Pumilio" evidence="7">
    <location>
        <begin position="756"/>
        <end position="791"/>
    </location>
</feature>
<dbReference type="InterPro" id="IPR033712">
    <property type="entry name" value="Pumilio_RNA-bd"/>
</dbReference>
<dbReference type="GO" id="GO:0005737">
    <property type="term" value="C:cytoplasm"/>
    <property type="evidence" value="ECO:0007669"/>
    <property type="project" value="UniProtKB-SubCell"/>
</dbReference>
<dbReference type="Pfam" id="PF00806">
    <property type="entry name" value="PUF"/>
    <property type="match status" value="8"/>
</dbReference>
<feature type="domain" description="PUM-HD" evidence="9">
    <location>
        <begin position="592"/>
        <end position="932"/>
    </location>
</feature>
<comment type="subcellular location">
    <subcellularLocation>
        <location evidence="1">Cytoplasm</location>
    </subcellularLocation>
</comment>
<dbReference type="GO" id="GO:0003730">
    <property type="term" value="F:mRNA 3'-UTR binding"/>
    <property type="evidence" value="ECO:0007669"/>
    <property type="project" value="TreeGrafter"/>
</dbReference>
<evidence type="ECO:0000256" key="1">
    <source>
        <dbReference type="ARBA" id="ARBA00004496"/>
    </source>
</evidence>
<dbReference type="FunFam" id="1.25.10.10:FF:000004">
    <property type="entry name" value="Pumilio homolog 1 isoform 2"/>
    <property type="match status" value="1"/>
</dbReference>
<evidence type="ECO:0000256" key="5">
    <source>
        <dbReference type="ARBA" id="ARBA00060736"/>
    </source>
</evidence>
<protein>
    <recommendedName>
        <fullName evidence="6">Pumilio homology domain family member 3</fullName>
    </recommendedName>
</protein>
<dbReference type="STRING" id="133383.A0A1R0GTT5"/>
<keyword evidence="3" id="KW-0677">Repeat</keyword>
<dbReference type="InterPro" id="IPR001313">
    <property type="entry name" value="Pumilio_RNA-bd_rpt"/>
</dbReference>
<evidence type="ECO:0000256" key="2">
    <source>
        <dbReference type="ARBA" id="ARBA00022490"/>
    </source>
</evidence>
<accession>A0A1R0GTT5</accession>
<feature type="compositionally biased region" description="Polar residues" evidence="8">
    <location>
        <begin position="564"/>
        <end position="583"/>
    </location>
</feature>
<reference evidence="10 11" key="1">
    <citation type="journal article" date="2016" name="Mol. Biol. Evol.">
        <title>Genome-Wide Survey of Gut Fungi (Harpellales) Reveals the First Horizontally Transferred Ubiquitin Gene from a Mosquito Host.</title>
        <authorList>
            <person name="Wang Y."/>
            <person name="White M.M."/>
            <person name="Kvist S."/>
            <person name="Moncalvo J.M."/>
        </authorList>
    </citation>
    <scope>NUCLEOTIDE SEQUENCE [LARGE SCALE GENOMIC DNA]</scope>
    <source>
        <strain evidence="10 11">ALG-7-W6</strain>
    </source>
</reference>
<feature type="repeat" description="Pumilio" evidence="7">
    <location>
        <begin position="612"/>
        <end position="647"/>
    </location>
</feature>
<evidence type="ECO:0000313" key="11">
    <source>
        <dbReference type="Proteomes" id="UP000187455"/>
    </source>
</evidence>
<dbReference type="AlphaFoldDB" id="A0A1R0GTT5"/>
<organism evidence="10 11">
    <name type="scientific">Smittium mucronatum</name>
    <dbReference type="NCBI Taxonomy" id="133383"/>
    <lineage>
        <taxon>Eukaryota</taxon>
        <taxon>Fungi</taxon>
        <taxon>Fungi incertae sedis</taxon>
        <taxon>Zoopagomycota</taxon>
        <taxon>Kickxellomycotina</taxon>
        <taxon>Harpellomycetes</taxon>
        <taxon>Harpellales</taxon>
        <taxon>Legeriomycetaceae</taxon>
        <taxon>Smittium</taxon>
    </lineage>
</organism>
<dbReference type="CDD" id="cd07920">
    <property type="entry name" value="Pumilio"/>
    <property type="match status" value="1"/>
</dbReference>
<feature type="compositionally biased region" description="Polar residues" evidence="8">
    <location>
        <begin position="144"/>
        <end position="166"/>
    </location>
</feature>
<comment type="caution">
    <text evidence="10">The sequence shown here is derived from an EMBL/GenBank/DDBJ whole genome shotgun (WGS) entry which is preliminary data.</text>
</comment>
<dbReference type="InterPro" id="IPR016024">
    <property type="entry name" value="ARM-type_fold"/>
</dbReference>
<keyword evidence="11" id="KW-1185">Reference proteome</keyword>
<dbReference type="EMBL" id="LSSL01003588">
    <property type="protein sequence ID" value="OLY80306.1"/>
    <property type="molecule type" value="Genomic_DNA"/>
</dbReference>
<feature type="compositionally biased region" description="Polar residues" evidence="8">
    <location>
        <begin position="432"/>
        <end position="441"/>
    </location>
</feature>
<dbReference type="SUPFAM" id="SSF48371">
    <property type="entry name" value="ARM repeat"/>
    <property type="match status" value="1"/>
</dbReference>
<keyword evidence="2" id="KW-0963">Cytoplasm</keyword>
<evidence type="ECO:0000256" key="6">
    <source>
        <dbReference type="ARBA" id="ARBA00081811"/>
    </source>
</evidence>
<feature type="repeat" description="Pumilio" evidence="7">
    <location>
        <begin position="648"/>
        <end position="683"/>
    </location>
</feature>
<dbReference type="OrthoDB" id="668540at2759"/>
<feature type="region of interest" description="Disordered" evidence="8">
    <location>
        <begin position="537"/>
        <end position="596"/>
    </location>
</feature>
<feature type="region of interest" description="Disordered" evidence="8">
    <location>
        <begin position="141"/>
        <end position="166"/>
    </location>
</feature>
<dbReference type="Proteomes" id="UP000187455">
    <property type="component" value="Unassembled WGS sequence"/>
</dbReference>
<dbReference type="PROSITE" id="PS50302">
    <property type="entry name" value="PUM"/>
    <property type="match status" value="8"/>
</dbReference>
<feature type="compositionally biased region" description="Polar residues" evidence="8">
    <location>
        <begin position="411"/>
        <end position="423"/>
    </location>
</feature>
<evidence type="ECO:0000259" key="9">
    <source>
        <dbReference type="PROSITE" id="PS50303"/>
    </source>
</evidence>
<feature type="repeat" description="Pumilio" evidence="7">
    <location>
        <begin position="720"/>
        <end position="755"/>
    </location>
</feature>
<evidence type="ECO:0000256" key="7">
    <source>
        <dbReference type="PROSITE-ProRule" id="PRU00317"/>
    </source>
</evidence>
<feature type="region of interest" description="Disordered" evidence="8">
    <location>
        <begin position="411"/>
        <end position="441"/>
    </location>
</feature>
<sequence length="979" mass="110231">MSVNKSSSRFFSNSLRDSKFPDQTIPNINLHSKISSSFHDVINPDLLMNNVEDLNLNSKNELLIPHGSQAPRIEFGSSQQVIDNRNGDLWHPSSSYNSTQSFIHNSASFVESDPMNFIENNGLFPVPGPINNSFDISHLKPESNTRSGFPLSNNSPSQFYTPSRPRFNNENSVYSRNVSSIPIIPRNYSQGDSQPLNDFMQAPSSFNQSYIYSNDLDLPGYSNADNHFDFEGKYDDQINGAHLVNSLIDSGEEEDFSYLSNLDSHPSDIDSSRKRSGRNLQSKFLASELRSSSTPPKHFNHQLNNRSKNFNQIDDLSNRFSMHRINQFVVDDKLISDGISPIYTTSSSSLETSKFMDNAIPNSQKVWNDSQASSFTNVSNYPLAPQLNRFKESEDVSYANYRGDKFYQESRFPSSNSVSQHYSGKNIGGFSKPSTAPNNDNASWSQLDEFYSSGKNTITKNDAHLKMSYNQSDSSFYSHKIPRPPQNHFKKPEIYHDVYNSSIKPFSSPMTAPIPIHRTQYNNKVDYNQLDHHRSFGSKSFTSQVSRPQVKGSIGPSQVRPVANSLSTGFSSSIPLSTPKQAQSTSDSSSNSRSAVLEEFRNNKSRKYELDDIRGYVVEFSSDQHGSRFIQQMLETASPHDKTLVFEEILPSSLSLMSDVFGNYVIQKFFDHGIVEQKHTLALRMKGHILTLSLQMYGCRVVQKALEHVNLETQISIVKELDGSILKCVKDQNGNHVIQKTIECVPADKIGFIIDSFNGQVFQLATHPYGCRVIQRLFEHCNDEKTRLLLDELHKYTPGLVQDQYGNYVIQHILEHGKPSDRTLIVNKIKGHVLLLSKHKFASNVVEKCIAYGSEEERSLLIDEAIQPNSDGVIGLVIMMKDQYANYVVQKMLDVVTGSQRDTLLMRIHPHLPSLRKFTYGKHLIYKVETLLSENKNLLLINGDPKQKIISNGPSSPEKISTCSDSSMSLVNPTAASVS</sequence>
<evidence type="ECO:0000256" key="8">
    <source>
        <dbReference type="SAM" id="MobiDB-lite"/>
    </source>
</evidence>
<dbReference type="InterPro" id="IPR011989">
    <property type="entry name" value="ARM-like"/>
</dbReference>
<evidence type="ECO:0000313" key="10">
    <source>
        <dbReference type="EMBL" id="OLY80306.1"/>
    </source>
</evidence>
<dbReference type="InterPro" id="IPR033133">
    <property type="entry name" value="PUM-HD"/>
</dbReference>
<feature type="compositionally biased region" description="Polar residues" evidence="8">
    <location>
        <begin position="537"/>
        <end position="547"/>
    </location>
</feature>
<feature type="compositionally biased region" description="Low complexity" evidence="8">
    <location>
        <begin position="584"/>
        <end position="594"/>
    </location>
</feature>
<gene>
    <name evidence="10" type="ORF">AYI68_g5600</name>
</gene>
<proteinExistence type="inferred from homology"/>
<dbReference type="GO" id="GO:0000288">
    <property type="term" value="P:nuclear-transcribed mRNA catabolic process, deadenylation-dependent decay"/>
    <property type="evidence" value="ECO:0007669"/>
    <property type="project" value="TreeGrafter"/>
</dbReference>